<proteinExistence type="predicted"/>
<dbReference type="EMBL" id="NWSH01000125">
    <property type="protein sequence ID" value="PCG79301.1"/>
    <property type="molecule type" value="Genomic_DNA"/>
</dbReference>
<dbReference type="Pfam" id="PF25298">
    <property type="entry name" value="Baculo_FP_2nd"/>
    <property type="match status" value="1"/>
</dbReference>
<evidence type="ECO:0000313" key="4">
    <source>
        <dbReference type="EMBL" id="PCG79301.1"/>
    </source>
</evidence>
<accession>A0A2A4K4X7</accession>
<feature type="region of interest" description="Disordered" evidence="2">
    <location>
        <begin position="1"/>
        <end position="56"/>
    </location>
</feature>
<feature type="compositionally biased region" description="Basic and acidic residues" evidence="2">
    <location>
        <begin position="113"/>
        <end position="124"/>
    </location>
</feature>
<protein>
    <recommendedName>
        <fullName evidence="3">FP protein C-terminal domain-containing protein</fullName>
    </recommendedName>
</protein>
<feature type="domain" description="FP protein C-terminal" evidence="3">
    <location>
        <begin position="319"/>
        <end position="370"/>
    </location>
</feature>
<evidence type="ECO:0000256" key="2">
    <source>
        <dbReference type="SAM" id="MobiDB-lite"/>
    </source>
</evidence>
<dbReference type="InterPro" id="IPR011011">
    <property type="entry name" value="Znf_FYVE_PHD"/>
</dbReference>
<dbReference type="InterPro" id="IPR013083">
    <property type="entry name" value="Znf_RING/FYVE/PHD"/>
</dbReference>
<gene>
    <name evidence="4" type="ORF">B5V51_1265</name>
</gene>
<reference evidence="4" key="1">
    <citation type="submission" date="2017-09" db="EMBL/GenBank/DDBJ databases">
        <title>Contemporary evolution of a Lepidopteran species, Heliothis virescens, in response to modern agricultural practices.</title>
        <authorList>
            <person name="Fritz M.L."/>
            <person name="Deyonke A.M."/>
            <person name="Papanicolaou A."/>
            <person name="Micinski S."/>
            <person name="Westbrook J."/>
            <person name="Gould F."/>
        </authorList>
    </citation>
    <scope>NUCLEOTIDE SEQUENCE [LARGE SCALE GENOMIC DNA]</scope>
    <source>
        <strain evidence="4">HvINT-</strain>
        <tissue evidence="4">Whole body</tissue>
    </source>
</reference>
<sequence length="387" mass="43559">MAETQNHKPGVIRSTRDYIQPAESPEPTSPDGSEDRAPSPISTLSGDDDSSTISTSRSSNIKCTKCELQFHIACANAISQGKVSAETKSNWICPSCLSKTLKKGITTPARSEVPSHEEVSKSDGHPSTPCVLPTGSSGELHILTSEIKLLRGDVGDLKTHIKYLTEHLTQCYTRLDEYDARMKKLEKREEEIISLNNTIHNLREQLNSQAQSYLRNELELSGIHEHKNENPAHIVQIMAHKIGVAVGDQDVDFVTRAGPRRKASNDTIDTPPRPLVVRFVRRYKRDEFLKAAKVRRNMTSTDLELAGPSRNVYCNERLTHGNRQLFRATKISAKERGYKFCWHKNGTILIRRNEGHPSIQIRNGEDLERYLGTPTQELEQTHPPQQQ</sequence>
<keyword evidence="1" id="KW-0175">Coiled coil</keyword>
<organism evidence="4">
    <name type="scientific">Heliothis virescens</name>
    <name type="common">Tobacco budworm moth</name>
    <dbReference type="NCBI Taxonomy" id="7102"/>
    <lineage>
        <taxon>Eukaryota</taxon>
        <taxon>Metazoa</taxon>
        <taxon>Ecdysozoa</taxon>
        <taxon>Arthropoda</taxon>
        <taxon>Hexapoda</taxon>
        <taxon>Insecta</taxon>
        <taxon>Pterygota</taxon>
        <taxon>Neoptera</taxon>
        <taxon>Endopterygota</taxon>
        <taxon>Lepidoptera</taxon>
        <taxon>Glossata</taxon>
        <taxon>Ditrysia</taxon>
        <taxon>Noctuoidea</taxon>
        <taxon>Noctuidae</taxon>
        <taxon>Heliothinae</taxon>
        <taxon>Heliothis</taxon>
    </lineage>
</organism>
<comment type="caution">
    <text evidence="4">The sequence shown here is derived from an EMBL/GenBank/DDBJ whole genome shotgun (WGS) entry which is preliminary data.</text>
</comment>
<name>A0A2A4K4X7_HELVI</name>
<evidence type="ECO:0000259" key="3">
    <source>
        <dbReference type="Pfam" id="PF25298"/>
    </source>
</evidence>
<feature type="coiled-coil region" evidence="1">
    <location>
        <begin position="168"/>
        <end position="205"/>
    </location>
</feature>
<dbReference type="SUPFAM" id="SSF57903">
    <property type="entry name" value="FYVE/PHD zinc finger"/>
    <property type="match status" value="1"/>
</dbReference>
<feature type="compositionally biased region" description="Low complexity" evidence="2">
    <location>
        <begin position="41"/>
        <end position="56"/>
    </location>
</feature>
<evidence type="ECO:0000256" key="1">
    <source>
        <dbReference type="SAM" id="Coils"/>
    </source>
</evidence>
<dbReference type="Gene3D" id="3.30.40.10">
    <property type="entry name" value="Zinc/RING finger domain, C3HC4 (zinc finger)"/>
    <property type="match status" value="1"/>
</dbReference>
<dbReference type="InterPro" id="IPR057251">
    <property type="entry name" value="FP_C"/>
</dbReference>
<dbReference type="AlphaFoldDB" id="A0A2A4K4X7"/>
<feature type="region of interest" description="Disordered" evidence="2">
    <location>
        <begin position="105"/>
        <end position="131"/>
    </location>
</feature>